<keyword evidence="6 7" id="KW-0472">Membrane</keyword>
<evidence type="ECO:0000313" key="9">
    <source>
        <dbReference type="EMBL" id="WCO68208.1"/>
    </source>
</evidence>
<keyword evidence="5 7" id="KW-1133">Transmembrane helix</keyword>
<feature type="transmembrane region" description="Helical" evidence="7">
    <location>
        <begin position="76"/>
        <end position="93"/>
    </location>
</feature>
<evidence type="ECO:0000259" key="8">
    <source>
        <dbReference type="Pfam" id="PF02308"/>
    </source>
</evidence>
<protein>
    <submittedName>
        <fullName evidence="9">MgtC/SapB family protein</fullName>
    </submittedName>
</protein>
<reference evidence="9" key="1">
    <citation type="submission" date="2023-01" db="EMBL/GenBank/DDBJ databases">
        <title>The diversity of Class Acidimicrobiia in South China Sea sediment environments and the proposal of Iamia marina sp. nov., a novel species of the genus Iamia.</title>
        <authorList>
            <person name="He Y."/>
            <person name="Tian X."/>
        </authorList>
    </citation>
    <scope>NUCLEOTIDE SEQUENCE</scope>
    <source>
        <strain evidence="9">DSM 19957</strain>
    </source>
</reference>
<dbReference type="PANTHER" id="PTHR33778:SF1">
    <property type="entry name" value="MAGNESIUM TRANSPORTER YHID-RELATED"/>
    <property type="match status" value="1"/>
</dbReference>
<comment type="subcellular location">
    <subcellularLocation>
        <location evidence="1">Cell membrane</location>
        <topology evidence="1">Multi-pass membrane protein</topology>
    </subcellularLocation>
</comment>
<evidence type="ECO:0000256" key="6">
    <source>
        <dbReference type="ARBA" id="ARBA00023136"/>
    </source>
</evidence>
<keyword evidence="4 7" id="KW-0812">Transmembrane</keyword>
<dbReference type="PRINTS" id="PR01837">
    <property type="entry name" value="MGTCSAPBPROT"/>
</dbReference>
<proteinExistence type="inferred from homology"/>
<feature type="transmembrane region" description="Helical" evidence="7">
    <location>
        <begin position="37"/>
        <end position="56"/>
    </location>
</feature>
<dbReference type="InterPro" id="IPR049177">
    <property type="entry name" value="MgtC_SapB_SrpB_YhiD_N"/>
</dbReference>
<dbReference type="KEGG" id="ima:PO878_05645"/>
<feature type="domain" description="MgtC/SapB/SrpB/YhiD N-terminal" evidence="8">
    <location>
        <begin position="13"/>
        <end position="141"/>
    </location>
</feature>
<accession>A0AAE9YBS0</accession>
<feature type="transmembrane region" description="Helical" evidence="7">
    <location>
        <begin position="123"/>
        <end position="140"/>
    </location>
</feature>
<dbReference type="PANTHER" id="PTHR33778">
    <property type="entry name" value="PROTEIN MGTC"/>
    <property type="match status" value="1"/>
</dbReference>
<dbReference type="EMBL" id="CP116942">
    <property type="protein sequence ID" value="WCO68208.1"/>
    <property type="molecule type" value="Genomic_DNA"/>
</dbReference>
<dbReference type="Proteomes" id="UP001216390">
    <property type="component" value="Chromosome"/>
</dbReference>
<dbReference type="AlphaFoldDB" id="A0AAE9YBS0"/>
<dbReference type="InterPro" id="IPR003416">
    <property type="entry name" value="MgtC/SapB/SrpB/YhiD_fam"/>
</dbReference>
<feature type="transmembrane region" description="Helical" evidence="7">
    <location>
        <begin position="6"/>
        <end position="25"/>
    </location>
</feature>
<dbReference type="RefSeq" id="WP_272737725.1">
    <property type="nucleotide sequence ID" value="NZ_CP116942.1"/>
</dbReference>
<dbReference type="GO" id="GO:0005886">
    <property type="term" value="C:plasma membrane"/>
    <property type="evidence" value="ECO:0007669"/>
    <property type="project" value="UniProtKB-SubCell"/>
</dbReference>
<feature type="transmembrane region" description="Helical" evidence="7">
    <location>
        <begin position="98"/>
        <end position="117"/>
    </location>
</feature>
<evidence type="ECO:0000256" key="3">
    <source>
        <dbReference type="ARBA" id="ARBA00022475"/>
    </source>
</evidence>
<evidence type="ECO:0000256" key="2">
    <source>
        <dbReference type="ARBA" id="ARBA00009298"/>
    </source>
</evidence>
<evidence type="ECO:0000256" key="1">
    <source>
        <dbReference type="ARBA" id="ARBA00004651"/>
    </source>
</evidence>
<gene>
    <name evidence="9" type="ORF">PO878_05645</name>
</gene>
<evidence type="ECO:0000256" key="4">
    <source>
        <dbReference type="ARBA" id="ARBA00022692"/>
    </source>
</evidence>
<name>A0AAE9YBS0_9ACTN</name>
<evidence type="ECO:0000256" key="7">
    <source>
        <dbReference type="SAM" id="Phobius"/>
    </source>
</evidence>
<organism evidence="9 10">
    <name type="scientific">Iamia majanohamensis</name>
    <dbReference type="NCBI Taxonomy" id="467976"/>
    <lineage>
        <taxon>Bacteria</taxon>
        <taxon>Bacillati</taxon>
        <taxon>Actinomycetota</taxon>
        <taxon>Acidimicrobiia</taxon>
        <taxon>Acidimicrobiales</taxon>
        <taxon>Iamiaceae</taxon>
        <taxon>Iamia</taxon>
    </lineage>
</organism>
<keyword evidence="3" id="KW-1003">Cell membrane</keyword>
<dbReference type="Pfam" id="PF02308">
    <property type="entry name" value="MgtC"/>
    <property type="match status" value="1"/>
</dbReference>
<sequence>MEWSLGWDIVGRMAVAMALGALIGLEREVRDHPAGLRTHAAVALGAAVFGVISTVGFSEIAAPRSETNLQADVTRVASQVVVGIGFLGAGLIFRRGGAIRNLTTAASLWVTAAVGLASGVGDPGVAVVGTLLMVGILAALRGPQRWLLDRTGRARGRLQITVAEDGVPSDLRAAVEAEDVRVDRWRTEKHDGRVVVEARVSARTAARLDEGIGAVATAPAVHDLRLR</sequence>
<keyword evidence="10" id="KW-1185">Reference proteome</keyword>
<comment type="similarity">
    <text evidence="2">Belongs to the MgtC/SapB family.</text>
</comment>
<evidence type="ECO:0000256" key="5">
    <source>
        <dbReference type="ARBA" id="ARBA00022989"/>
    </source>
</evidence>
<evidence type="ECO:0000313" key="10">
    <source>
        <dbReference type="Proteomes" id="UP001216390"/>
    </source>
</evidence>